<dbReference type="CDD" id="cd23767">
    <property type="entry name" value="IQCD"/>
    <property type="match status" value="1"/>
</dbReference>
<dbReference type="PROSITE" id="PS50096">
    <property type="entry name" value="IQ"/>
    <property type="match status" value="2"/>
</dbReference>
<dbReference type="EMBL" id="AMZH03000729">
    <property type="protein sequence ID" value="RRT82262.1"/>
    <property type="molecule type" value="Genomic_DNA"/>
</dbReference>
<gene>
    <name evidence="1" type="ORF">B296_00010176</name>
</gene>
<evidence type="ECO:0000313" key="2">
    <source>
        <dbReference type="Proteomes" id="UP000287651"/>
    </source>
</evidence>
<name>A0A427B159_ENSVE</name>
<organism evidence="1 2">
    <name type="scientific">Ensete ventricosum</name>
    <name type="common">Abyssinian banana</name>
    <name type="synonym">Musa ensete</name>
    <dbReference type="NCBI Taxonomy" id="4639"/>
    <lineage>
        <taxon>Eukaryota</taxon>
        <taxon>Viridiplantae</taxon>
        <taxon>Streptophyta</taxon>
        <taxon>Embryophyta</taxon>
        <taxon>Tracheophyta</taxon>
        <taxon>Spermatophyta</taxon>
        <taxon>Magnoliopsida</taxon>
        <taxon>Liliopsida</taxon>
        <taxon>Zingiberales</taxon>
        <taxon>Musaceae</taxon>
        <taxon>Ensete</taxon>
    </lineage>
</organism>
<protein>
    <submittedName>
        <fullName evidence="1">Uncharacterized protein</fullName>
    </submittedName>
</protein>
<comment type="caution">
    <text evidence="1">The sequence shown here is derived from an EMBL/GenBank/DDBJ whole genome shotgun (WGS) entry which is preliminary data.</text>
</comment>
<dbReference type="AlphaFoldDB" id="A0A427B159"/>
<proteinExistence type="predicted"/>
<dbReference type="PANTHER" id="PTHR23335:SF3">
    <property type="entry name" value="CALMODULIN-BINDING TRANSCRIPTION ACTIVATOR 5"/>
    <property type="match status" value="1"/>
</dbReference>
<dbReference type="GO" id="GO:0003690">
    <property type="term" value="F:double-stranded DNA binding"/>
    <property type="evidence" value="ECO:0007669"/>
    <property type="project" value="TreeGrafter"/>
</dbReference>
<evidence type="ECO:0000313" key="1">
    <source>
        <dbReference type="EMBL" id="RRT82262.1"/>
    </source>
</evidence>
<dbReference type="InterPro" id="IPR000048">
    <property type="entry name" value="IQ_motif_EF-hand-BS"/>
</dbReference>
<accession>A0A427B159</accession>
<dbReference type="SUPFAM" id="SSF52540">
    <property type="entry name" value="P-loop containing nucleoside triphosphate hydrolases"/>
    <property type="match status" value="1"/>
</dbReference>
<dbReference type="Pfam" id="PF00612">
    <property type="entry name" value="IQ"/>
    <property type="match status" value="1"/>
</dbReference>
<reference evidence="1 2" key="1">
    <citation type="journal article" date="2014" name="Agronomy (Basel)">
        <title>A Draft Genome Sequence for Ensete ventricosum, the Drought-Tolerant Tree Against Hunger.</title>
        <authorList>
            <person name="Harrison J."/>
            <person name="Moore K.A."/>
            <person name="Paszkiewicz K."/>
            <person name="Jones T."/>
            <person name="Grant M."/>
            <person name="Ambacheew D."/>
            <person name="Muzemil S."/>
            <person name="Studholme D.J."/>
        </authorList>
    </citation>
    <scope>NUCLEOTIDE SEQUENCE [LARGE SCALE GENOMIC DNA]</scope>
</reference>
<dbReference type="GO" id="GO:0005634">
    <property type="term" value="C:nucleus"/>
    <property type="evidence" value="ECO:0007669"/>
    <property type="project" value="TreeGrafter"/>
</dbReference>
<dbReference type="Proteomes" id="UP000287651">
    <property type="component" value="Unassembled WGS sequence"/>
</dbReference>
<dbReference type="GO" id="GO:0006357">
    <property type="term" value="P:regulation of transcription by RNA polymerase II"/>
    <property type="evidence" value="ECO:0007669"/>
    <property type="project" value="TreeGrafter"/>
</dbReference>
<dbReference type="InterPro" id="IPR027417">
    <property type="entry name" value="P-loop_NTPase"/>
</dbReference>
<dbReference type="GO" id="GO:0003712">
    <property type="term" value="F:transcription coregulator activity"/>
    <property type="evidence" value="ECO:0007669"/>
    <property type="project" value="TreeGrafter"/>
</dbReference>
<dbReference type="Gene3D" id="1.20.5.190">
    <property type="match status" value="1"/>
</dbReference>
<dbReference type="PANTHER" id="PTHR23335">
    <property type="entry name" value="CALMODULIN-BINDING TRANSCRIPTION ACTIVATOR CAMTA"/>
    <property type="match status" value="1"/>
</dbReference>
<sequence>MSILSSRMPLKSLNEAKRFASLTSPLIEKDWINLLKLDSTDGVSSASTGEDLLEVVLRNKFQEWLLLKVAEGCKTTGHDSQGQGVIHLSLLSAGANPSLVTDPTTESPGGWTAADLASKQGYEGLAAYLAEKGLTAHFEAMSLSGNITTQGRSISATIDNSENLSEQELCLKESLAAYRNAADAADRIQSAMRERALKLQTKAVQLVKPEMEATQIVAALKIQHAFRNFNRRKMMKAAARIQSHFRTWKTRRDYVNMRKKAIKIQVS</sequence>